<feature type="domain" description="Novel STAND NTPase 1" evidence="4">
    <location>
        <begin position="201"/>
        <end position="702"/>
    </location>
</feature>
<dbReference type="InterPro" id="IPR050349">
    <property type="entry name" value="WD_LIS1/nudF_dynein_reg"/>
</dbReference>
<dbReference type="SUPFAM" id="SSF52540">
    <property type="entry name" value="P-loop containing nucleoside triphosphate hydrolases"/>
    <property type="match status" value="1"/>
</dbReference>
<sequence>MPEPQVRIFVSSPSDLEHERALVKDIIEQLAQEYLPYFKLQAVLWEEEALTAAQSFQAGLLRPSECEIVLVMLWTRLGTPLAEDPYGGMTGTEWEFVDAVEASASQGTPEVLVYQKNAPRLVDINDAEAIRTATADRERLETFFKRHFFNPDGSFRRAFRQFDKDSSFRDLVENQLRKLLNRRISTERRFAAGTEDWLGSPFRALAPYDIGDDRIFTGRETETRELVSRLDRLVESPTGLLLLTGPSGVGKSSLIRSGLLPHLLRPFLFSNVSGCRWCLVEPAPKDPVLDLARKLTAPGVLGAALEDLGLDAERLARTLATAPSVGIDQIGAALERGARLDRHTEERPGRTQLAILLDPLDACLRPEDMDSAERRCFIAIVAALARQEGVWVIAALSSHMLPALAEVPELNALVTEESWLRIEPPAHARIRQVMEIPARVAGLQYEEAGRGPKGSLIETLESEAGQLRDWPMLLEPALEDLYRRATARDEPGTRHGRLLRFDDYRETGGIAGAMVRRADALWDELDADTRAALPRLCRALLALEGGPRSRPTARTGDLATLERDPDCRALIRTLAERRLLVLESIPDPASQTSPPASEHGFIAYLGHALRQTTDEWMAKRRLRTSGEGLDRLIREEAATDAIEGSDPGRVWEDYRPVARIAHPALIERWRPIRDWAAQEDNRRDLNLRYQIGRQAALWKRTDFNQEYLLGELGHAAARLFVENHAAELDPLERDYLDHSWAHLRLQRRRNRWTIGSAVAALALFAGIALYALWDASLQSKLNLHRGHLQEAELAIERGDTPTAVRLALAAGPYLPREATDALGHALSANRLVAMRTPAAPAPDGWIAPVFAPDGERLVTGSKDTGIQLWVREDQRFERQADLAGPGHGIERILFGAPEGAQPTILGVGPEGIWRLPLEPNQPPDWSCGTGPDAPLAMDRNGRYLALVAKARSRDARLCLVDLQRPGEPLWQSGEDASSILSLDFAPDGRRLVTAEWTGVARIMDTTSGTERLRLPRQGDIGRASIRAVFDTEGSRVAVAYYDERVRIYDAQGQEIHELGTVRRGKRLVRIHQSAVRDLAFTPDGFRLMAGDSSGQLVRWDLRSGTAEVMGQQDLGIEQIAVTPEVDPVVGENLVLSRSQDGIARLWSLETSRQIATFSHAEAISEARFSRDGRRIMTSSAKGGSARLWTVAPNNRLAFHLDQEDHVRYLTMSESGPDRDQLLLATADYDGRVELWRYDRSDEIKPPVRQLSRIAHQGRVRHVAISPSNHYLASAGADGYARVWDLANGKDCALNAASRPGDCPKAGAPECPDVYRVLFAPDERWVMTASSDPSQPLRLWNPGSCAPLPLPRALTQFEGGIRALDLHSDSDGRGTRLATGSREGVLQVMAQDAEGEWSRLCRLAPHTAGVNEVRLSPDGAWLAASSWDDRATLVEITESGCGEPIALEPGAGTLYDVQFSPDGQRLVTASFEGKAHLWSLDGTLIAELSGHGNRLSTARFSPDGRWILTASRDGTLRIWKTPTGVERATYQPFLTLEADLGAIRHAAFSPSGNEIAAGYWDNTALLWRLWSHDAAPDARLKRIWGPDRARLALIQEAMRFAAEHAPSTARGN</sequence>
<evidence type="ECO:0000256" key="3">
    <source>
        <dbReference type="PROSITE-ProRule" id="PRU00221"/>
    </source>
</evidence>
<dbReference type="InterPro" id="IPR049052">
    <property type="entry name" value="nSTAND1"/>
</dbReference>
<accession>W9W3P0</accession>
<dbReference type="PANTHER" id="PTHR44129">
    <property type="entry name" value="WD REPEAT-CONTAINING PROTEIN POP1"/>
    <property type="match status" value="1"/>
</dbReference>
<dbReference type="EMBL" id="AONC01000001">
    <property type="protein sequence ID" value="EXJ17180.1"/>
    <property type="molecule type" value="Genomic_DNA"/>
</dbReference>
<evidence type="ECO:0000313" key="6">
    <source>
        <dbReference type="Proteomes" id="UP000019460"/>
    </source>
</evidence>
<keyword evidence="2" id="KW-0677">Repeat</keyword>
<feature type="repeat" description="WD" evidence="3">
    <location>
        <begin position="850"/>
        <end position="869"/>
    </location>
</feature>
<feature type="repeat" description="WD" evidence="3">
    <location>
        <begin position="1487"/>
        <end position="1528"/>
    </location>
</feature>
<feature type="repeat" description="WD" evidence="3">
    <location>
        <begin position="1068"/>
        <end position="1109"/>
    </location>
</feature>
<dbReference type="InterPro" id="IPR015943">
    <property type="entry name" value="WD40/YVTN_repeat-like_dom_sf"/>
</dbReference>
<dbReference type="InterPro" id="IPR019775">
    <property type="entry name" value="WD40_repeat_CS"/>
</dbReference>
<gene>
    <name evidence="5" type="ORF">D779_0007</name>
</gene>
<dbReference type="PATRIC" id="fig|1249627.3.peg.7"/>
<name>W9W3P0_9GAMM</name>
<dbReference type="Proteomes" id="UP000019460">
    <property type="component" value="Unassembled WGS sequence"/>
</dbReference>
<dbReference type="CDD" id="cd00200">
    <property type="entry name" value="WD40"/>
    <property type="match status" value="1"/>
</dbReference>
<dbReference type="InterPro" id="IPR027417">
    <property type="entry name" value="P-loop_NTPase"/>
</dbReference>
<evidence type="ECO:0000313" key="5">
    <source>
        <dbReference type="EMBL" id="EXJ17180.1"/>
    </source>
</evidence>
<dbReference type="STRING" id="1249627.D779_0007"/>
<feature type="repeat" description="WD" evidence="3">
    <location>
        <begin position="1446"/>
        <end position="1480"/>
    </location>
</feature>
<dbReference type="RefSeq" id="WP_043747634.1">
    <property type="nucleotide sequence ID" value="NZ_AONC01000001.1"/>
</dbReference>
<dbReference type="eggNOG" id="COG2319">
    <property type="taxonomic scope" value="Bacteria"/>
</dbReference>
<evidence type="ECO:0000256" key="2">
    <source>
        <dbReference type="ARBA" id="ARBA00022737"/>
    </source>
</evidence>
<evidence type="ECO:0000259" key="4">
    <source>
        <dbReference type="Pfam" id="PF20703"/>
    </source>
</evidence>
<dbReference type="SMART" id="SM00320">
    <property type="entry name" value="WD40"/>
    <property type="match status" value="13"/>
</dbReference>
<evidence type="ECO:0000256" key="1">
    <source>
        <dbReference type="ARBA" id="ARBA00022574"/>
    </source>
</evidence>
<keyword evidence="6" id="KW-1185">Reference proteome</keyword>
<proteinExistence type="predicted"/>
<organism evidence="5 6">
    <name type="scientific">Imhoffiella purpurea</name>
    <dbReference type="NCBI Taxonomy" id="1249627"/>
    <lineage>
        <taxon>Bacteria</taxon>
        <taxon>Pseudomonadati</taxon>
        <taxon>Pseudomonadota</taxon>
        <taxon>Gammaproteobacteria</taxon>
        <taxon>Chromatiales</taxon>
        <taxon>Chromatiaceae</taxon>
        <taxon>Imhoffiella</taxon>
    </lineage>
</organism>
<dbReference type="SUPFAM" id="SSF50978">
    <property type="entry name" value="WD40 repeat-like"/>
    <property type="match status" value="2"/>
</dbReference>
<dbReference type="InterPro" id="IPR001680">
    <property type="entry name" value="WD40_rpt"/>
</dbReference>
<feature type="repeat" description="WD" evidence="3">
    <location>
        <begin position="1535"/>
        <end position="1568"/>
    </location>
</feature>
<dbReference type="Gene3D" id="2.130.10.10">
    <property type="entry name" value="YVTN repeat-like/Quinoprotein amine dehydrogenase"/>
    <property type="match status" value="3"/>
</dbReference>
<dbReference type="OrthoDB" id="6195244at2"/>
<reference evidence="5 6" key="1">
    <citation type="submission" date="2012-11" db="EMBL/GenBank/DDBJ databases">
        <title>Genome assembly of Thiorhodococcus sp. AK35.</title>
        <authorList>
            <person name="Nupur N."/>
            <person name="Khatri I."/>
            <person name="Subramanian S."/>
            <person name="Pinnaka A."/>
        </authorList>
    </citation>
    <scope>NUCLEOTIDE SEQUENCE [LARGE SCALE GENOMIC DNA]</scope>
    <source>
        <strain evidence="5 6">AK35</strain>
    </source>
</reference>
<comment type="caution">
    <text evidence="5">The sequence shown here is derived from an EMBL/GenBank/DDBJ whole genome shotgun (WGS) entry which is preliminary data.</text>
</comment>
<dbReference type="Pfam" id="PF20703">
    <property type="entry name" value="nSTAND1"/>
    <property type="match status" value="1"/>
</dbReference>
<dbReference type="PROSITE" id="PS00678">
    <property type="entry name" value="WD_REPEATS_1"/>
    <property type="match status" value="1"/>
</dbReference>
<dbReference type="PROSITE" id="PS50294">
    <property type="entry name" value="WD_REPEATS_REGION"/>
    <property type="match status" value="3"/>
</dbReference>
<dbReference type="PROSITE" id="PS50082">
    <property type="entry name" value="WD_REPEATS_2"/>
    <property type="match status" value="6"/>
</dbReference>
<feature type="repeat" description="WD" evidence="3">
    <location>
        <begin position="1252"/>
        <end position="1293"/>
    </location>
</feature>
<keyword evidence="1 3" id="KW-0853">WD repeat</keyword>
<dbReference type="InterPro" id="IPR036322">
    <property type="entry name" value="WD40_repeat_dom_sf"/>
</dbReference>
<dbReference type="Pfam" id="PF00400">
    <property type="entry name" value="WD40"/>
    <property type="match status" value="6"/>
</dbReference>
<protein>
    <recommendedName>
        <fullName evidence="4">Novel STAND NTPase 1 domain-containing protein</fullName>
    </recommendedName>
</protein>